<protein>
    <recommendedName>
        <fullName evidence="1">Lon N-terminal domain-containing protein</fullName>
    </recommendedName>
</protein>
<proteinExistence type="predicted"/>
<accession>A0A975DDD3</accession>
<dbReference type="InterPro" id="IPR003111">
    <property type="entry name" value="Lon_prtase_N"/>
</dbReference>
<evidence type="ECO:0000313" key="2">
    <source>
        <dbReference type="EMBL" id="QTH65031.1"/>
    </source>
</evidence>
<gene>
    <name evidence="2" type="ORF">J1N51_06195</name>
</gene>
<dbReference type="EMBL" id="CP072110">
    <property type="protein sequence ID" value="QTH65031.1"/>
    <property type="molecule type" value="Genomic_DNA"/>
</dbReference>
<dbReference type="Proteomes" id="UP000682739">
    <property type="component" value="Chromosome"/>
</dbReference>
<dbReference type="InterPro" id="IPR046336">
    <property type="entry name" value="Lon_prtase_N_sf"/>
</dbReference>
<evidence type="ECO:0000313" key="3">
    <source>
        <dbReference type="Proteomes" id="UP000682739"/>
    </source>
</evidence>
<dbReference type="Gene3D" id="2.30.130.40">
    <property type="entry name" value="LON domain-like"/>
    <property type="match status" value="1"/>
</dbReference>
<feature type="domain" description="Lon N-terminal" evidence="1">
    <location>
        <begin position="3"/>
        <end position="134"/>
    </location>
</feature>
<dbReference type="Pfam" id="PF02190">
    <property type="entry name" value="LON_substr_bdg"/>
    <property type="match status" value="1"/>
</dbReference>
<dbReference type="KEGG" id="psym:J1N51_06195"/>
<dbReference type="SUPFAM" id="SSF88697">
    <property type="entry name" value="PUA domain-like"/>
    <property type="match status" value="1"/>
</dbReference>
<sequence>MKLALFPLPIFLLPKGRTRLRVFEPRYKRLVKESAGDTGFVILPYENLPNLDDPICRWGSHVQIVDFETGNDGLLHIDVECIGMVEVADFEIEHDELKRGTCAPVDHWPSNTIDPEFAVSDDAQRLADNLAVLFDHNPELSEMYPTTMFDSKVWVCRRWLELLPLKRTEQNVFAQPNSFRRAFQFLSSIVFE</sequence>
<name>A0A975DDD3_9GAMM</name>
<dbReference type="InterPro" id="IPR015947">
    <property type="entry name" value="PUA-like_sf"/>
</dbReference>
<evidence type="ECO:0000259" key="1">
    <source>
        <dbReference type="Pfam" id="PF02190"/>
    </source>
</evidence>
<reference evidence="2" key="1">
    <citation type="submission" date="2021-03" db="EMBL/GenBank/DDBJ databases">
        <title>Description of Psychrosphaera ytuae sp. nov. isolated from deep sea sediment of South China Sea.</title>
        <authorList>
            <person name="Zhang J."/>
            <person name="Xu X.-D."/>
        </authorList>
    </citation>
    <scope>NUCLEOTIDE SEQUENCE</scope>
    <source>
        <strain evidence="2">MTZ26</strain>
    </source>
</reference>
<organism evidence="2 3">
    <name type="scientific">Psychrosphaera ytuae</name>
    <dbReference type="NCBI Taxonomy" id="2820710"/>
    <lineage>
        <taxon>Bacteria</taxon>
        <taxon>Pseudomonadati</taxon>
        <taxon>Pseudomonadota</taxon>
        <taxon>Gammaproteobacteria</taxon>
        <taxon>Alteromonadales</taxon>
        <taxon>Pseudoalteromonadaceae</taxon>
        <taxon>Psychrosphaera</taxon>
    </lineage>
</organism>
<keyword evidence="3" id="KW-1185">Reference proteome</keyword>
<dbReference type="RefSeq" id="WP_208833066.1">
    <property type="nucleotide sequence ID" value="NZ_CP072110.1"/>
</dbReference>
<dbReference type="AlphaFoldDB" id="A0A975DDD3"/>